<dbReference type="EMBL" id="ATBP01001766">
    <property type="protein sequence ID" value="ETR66758.1"/>
    <property type="molecule type" value="Genomic_DNA"/>
</dbReference>
<reference evidence="2" key="1">
    <citation type="submission" date="2012-11" db="EMBL/GenBank/DDBJ databases">
        <authorList>
            <person name="Lucero-Rivera Y.E."/>
            <person name="Tovar-Ramirez D."/>
        </authorList>
    </citation>
    <scope>NUCLEOTIDE SEQUENCE [LARGE SCALE GENOMIC DNA]</scope>
    <source>
        <strain evidence="2">Araruama</strain>
    </source>
</reference>
<protein>
    <submittedName>
        <fullName evidence="1">Uncharacterized protein</fullName>
    </submittedName>
</protein>
<proteinExistence type="predicted"/>
<name>A0A1V1NW26_9BACT</name>
<evidence type="ECO:0000313" key="1">
    <source>
        <dbReference type="EMBL" id="ETR66758.1"/>
    </source>
</evidence>
<comment type="caution">
    <text evidence="1">The sequence shown here is derived from an EMBL/GenBank/DDBJ whole genome shotgun (WGS) entry which is preliminary data.</text>
</comment>
<gene>
    <name evidence="1" type="ORF">OMM_12377</name>
</gene>
<organism evidence="1 2">
    <name type="scientific">Candidatus Magnetoglobus multicellularis str. Araruama</name>
    <dbReference type="NCBI Taxonomy" id="890399"/>
    <lineage>
        <taxon>Bacteria</taxon>
        <taxon>Pseudomonadati</taxon>
        <taxon>Thermodesulfobacteriota</taxon>
        <taxon>Desulfobacteria</taxon>
        <taxon>Desulfobacterales</taxon>
        <taxon>Desulfobacteraceae</taxon>
        <taxon>Candidatus Magnetoglobus</taxon>
    </lineage>
</organism>
<sequence>MIDEDNIIDNDNDEVLYPELIRKKGRFPTIEIDIGNIPKKFENNWTNTVVKITKEWVIDRKYTKKGTLWIWTAPSYNFQNNMTWSEFIMAQGLPKDFFNYLCTQLKHNFGKNIVKFSEYVEFSDEWMSICHVEKRKVWQEDDPYTYKQI</sequence>
<dbReference type="Proteomes" id="UP000189670">
    <property type="component" value="Unassembled WGS sequence"/>
</dbReference>
<evidence type="ECO:0000313" key="2">
    <source>
        <dbReference type="Proteomes" id="UP000189670"/>
    </source>
</evidence>
<dbReference type="AlphaFoldDB" id="A0A1V1NW26"/>
<accession>A0A1V1NW26</accession>